<dbReference type="InterPro" id="IPR007197">
    <property type="entry name" value="rSAM"/>
</dbReference>
<evidence type="ECO:0000259" key="5">
    <source>
        <dbReference type="Pfam" id="PF04055"/>
    </source>
</evidence>
<name>A0A3A9AMV5_9FIRM</name>
<keyword evidence="4" id="KW-0411">Iron-sulfur</keyword>
<evidence type="ECO:0000256" key="3">
    <source>
        <dbReference type="ARBA" id="ARBA00023004"/>
    </source>
</evidence>
<reference evidence="6 7" key="1">
    <citation type="submission" date="2018-09" db="EMBL/GenBank/DDBJ databases">
        <title>Murine metabolic-syndrome-specific gut microbial biobank.</title>
        <authorList>
            <person name="Liu C."/>
        </authorList>
    </citation>
    <scope>NUCLEOTIDE SEQUENCE [LARGE SCALE GENOMIC DNA]</scope>
    <source>
        <strain evidence="6 7">0.1xD8-82</strain>
    </source>
</reference>
<keyword evidence="3" id="KW-0408">Iron</keyword>
<dbReference type="GO" id="GO:0003824">
    <property type="term" value="F:catalytic activity"/>
    <property type="evidence" value="ECO:0007669"/>
    <property type="project" value="InterPro"/>
</dbReference>
<dbReference type="InterPro" id="IPR058240">
    <property type="entry name" value="rSAM_sf"/>
</dbReference>
<dbReference type="CDD" id="cd01335">
    <property type="entry name" value="Radical_SAM"/>
    <property type="match status" value="1"/>
</dbReference>
<organism evidence="6 7">
    <name type="scientific">Parablautia intestinalis</name>
    <dbReference type="NCBI Taxonomy" id="2320100"/>
    <lineage>
        <taxon>Bacteria</taxon>
        <taxon>Bacillati</taxon>
        <taxon>Bacillota</taxon>
        <taxon>Clostridia</taxon>
        <taxon>Lachnospirales</taxon>
        <taxon>Lachnospiraceae</taxon>
        <taxon>Parablautia</taxon>
    </lineage>
</organism>
<dbReference type="PANTHER" id="PTHR11228:SF7">
    <property type="entry name" value="PQQA PEPTIDE CYCLASE"/>
    <property type="match status" value="1"/>
</dbReference>
<dbReference type="GO" id="GO:0051536">
    <property type="term" value="F:iron-sulfur cluster binding"/>
    <property type="evidence" value="ECO:0007669"/>
    <property type="project" value="UniProtKB-KW"/>
</dbReference>
<dbReference type="InterPro" id="IPR050377">
    <property type="entry name" value="Radical_SAM_PqqE_MftC-like"/>
</dbReference>
<evidence type="ECO:0000256" key="4">
    <source>
        <dbReference type="ARBA" id="ARBA00023014"/>
    </source>
</evidence>
<dbReference type="Pfam" id="PF04055">
    <property type="entry name" value="Radical_SAM"/>
    <property type="match status" value="1"/>
</dbReference>
<dbReference type="AlphaFoldDB" id="A0A3A9AMV5"/>
<evidence type="ECO:0000256" key="2">
    <source>
        <dbReference type="ARBA" id="ARBA00022723"/>
    </source>
</evidence>
<dbReference type="PANTHER" id="PTHR11228">
    <property type="entry name" value="RADICAL SAM DOMAIN PROTEIN"/>
    <property type="match status" value="1"/>
</dbReference>
<dbReference type="EMBL" id="RAYQ01000005">
    <property type="protein sequence ID" value="RKI92354.1"/>
    <property type="molecule type" value="Genomic_DNA"/>
</dbReference>
<evidence type="ECO:0000313" key="7">
    <source>
        <dbReference type="Proteomes" id="UP000280696"/>
    </source>
</evidence>
<dbReference type="SFLD" id="SFLDS00029">
    <property type="entry name" value="Radical_SAM"/>
    <property type="match status" value="1"/>
</dbReference>
<feature type="domain" description="Radical SAM core" evidence="5">
    <location>
        <begin position="159"/>
        <end position="260"/>
    </location>
</feature>
<keyword evidence="2" id="KW-0479">Metal-binding</keyword>
<dbReference type="SUPFAM" id="SSF102114">
    <property type="entry name" value="Radical SAM enzymes"/>
    <property type="match status" value="1"/>
</dbReference>
<evidence type="ECO:0000256" key="1">
    <source>
        <dbReference type="ARBA" id="ARBA00022691"/>
    </source>
</evidence>
<evidence type="ECO:0000313" key="6">
    <source>
        <dbReference type="EMBL" id="RKI92354.1"/>
    </source>
</evidence>
<dbReference type="Proteomes" id="UP000280696">
    <property type="component" value="Unassembled WGS sequence"/>
</dbReference>
<comment type="caution">
    <text evidence="6">The sequence shown here is derived from an EMBL/GenBank/DDBJ whole genome shotgun (WGS) entry which is preliminary data.</text>
</comment>
<dbReference type="Gene3D" id="3.20.20.70">
    <property type="entry name" value="Aldolase class I"/>
    <property type="match status" value="1"/>
</dbReference>
<keyword evidence="7" id="KW-1185">Reference proteome</keyword>
<sequence length="402" mass="46390">MPPSVFFVERRIIKMRIKDFDWKSHKGSKIVIYGTTVGGKVIYQCLQSAGIKVEFFCDRGKKYSEFCGCPVKEPAALCENRSYMVLVALTRSFDSACQYLEQILYEEVYSCINLIKNKKVEEIVYDENERELVADFLEKYPYYAGSSCEGIVLPSLEVFITERCTLRCRDCSHLIPKYQKPKDYDTEEIIRNLENTLQVVEKISDLNFLGGEPLLQKDLGRMLKWGYAQKRIGALTVISNGTVMPDEELLSILKETGARLRLSNYGKYSTKIKEIYDVCKERGISCYISDVSWTDMGGIYDRSYTKEELKEIFTDCPYSYCMLLLKGRIYRCAHVAHLNNLQIIDSRLHDSVDMSEVINENIGDKKRELREYLKIDYLQGCSYCNGIKNSIQGIEPGIQIER</sequence>
<dbReference type="OrthoDB" id="9763993at2"/>
<accession>A0A3A9AMV5</accession>
<keyword evidence="1" id="KW-0949">S-adenosyl-L-methionine</keyword>
<proteinExistence type="predicted"/>
<protein>
    <submittedName>
        <fullName evidence="6">4Fe-4S cluster-binding domain-containing protein</fullName>
    </submittedName>
</protein>
<gene>
    <name evidence="6" type="ORF">D7V94_06645</name>
</gene>
<dbReference type="GO" id="GO:0046872">
    <property type="term" value="F:metal ion binding"/>
    <property type="evidence" value="ECO:0007669"/>
    <property type="project" value="UniProtKB-KW"/>
</dbReference>
<dbReference type="InterPro" id="IPR013785">
    <property type="entry name" value="Aldolase_TIM"/>
</dbReference>